<dbReference type="PANTHER" id="PTHR46312">
    <property type="entry name" value="NACHT DOMAIN-CONTAINING PROTEIN"/>
    <property type="match status" value="1"/>
</dbReference>
<evidence type="ECO:0000259" key="5">
    <source>
        <dbReference type="PROSITE" id="PS50837"/>
    </source>
</evidence>
<feature type="compositionally biased region" description="Polar residues" evidence="3">
    <location>
        <begin position="509"/>
        <end position="519"/>
    </location>
</feature>
<dbReference type="Gene3D" id="1.10.533.10">
    <property type="entry name" value="Death Domain, Fas"/>
    <property type="match status" value="3"/>
</dbReference>
<dbReference type="RefSeq" id="XP_038068429.1">
    <property type="nucleotide sequence ID" value="XM_038212501.1"/>
</dbReference>
<dbReference type="GeneID" id="119737869"/>
<feature type="compositionally biased region" description="Low complexity" evidence="3">
    <location>
        <begin position="461"/>
        <end position="471"/>
    </location>
</feature>
<dbReference type="InterPro" id="IPR011029">
    <property type="entry name" value="DEATH-like_dom_sf"/>
</dbReference>
<dbReference type="GO" id="GO:0007165">
    <property type="term" value="P:signal transduction"/>
    <property type="evidence" value="ECO:0007669"/>
    <property type="project" value="InterPro"/>
</dbReference>
<evidence type="ECO:0000259" key="4">
    <source>
        <dbReference type="PROSITE" id="PS50017"/>
    </source>
</evidence>
<evidence type="ECO:0000256" key="1">
    <source>
        <dbReference type="ARBA" id="ARBA00022741"/>
    </source>
</evidence>
<dbReference type="InterPro" id="IPR007111">
    <property type="entry name" value="NACHT_NTPase"/>
</dbReference>
<feature type="compositionally biased region" description="Basic and acidic residues" evidence="3">
    <location>
        <begin position="472"/>
        <end position="491"/>
    </location>
</feature>
<protein>
    <submittedName>
        <fullName evidence="6">Uncharacterized protein</fullName>
    </submittedName>
</protein>
<dbReference type="SUPFAM" id="SSF52047">
    <property type="entry name" value="RNI-like"/>
    <property type="match status" value="2"/>
</dbReference>
<keyword evidence="7" id="KW-1185">Reference proteome</keyword>
<keyword evidence="1" id="KW-0547">Nucleotide-binding</keyword>
<evidence type="ECO:0000313" key="7">
    <source>
        <dbReference type="Proteomes" id="UP000887568"/>
    </source>
</evidence>
<dbReference type="GO" id="GO:0005524">
    <property type="term" value="F:ATP binding"/>
    <property type="evidence" value="ECO:0007669"/>
    <property type="project" value="UniProtKB-KW"/>
</dbReference>
<dbReference type="CDD" id="cd01670">
    <property type="entry name" value="Death"/>
    <property type="match status" value="2"/>
</dbReference>
<feature type="domain" description="Death" evidence="4">
    <location>
        <begin position="34"/>
        <end position="116"/>
    </location>
</feature>
<dbReference type="Gene3D" id="3.80.10.10">
    <property type="entry name" value="Ribonuclease Inhibitor"/>
    <property type="match status" value="2"/>
</dbReference>
<dbReference type="InterPro" id="IPR032675">
    <property type="entry name" value="LRR_dom_sf"/>
</dbReference>
<dbReference type="Pfam" id="PF00531">
    <property type="entry name" value="Death"/>
    <property type="match status" value="3"/>
</dbReference>
<dbReference type="SUPFAM" id="SSF47986">
    <property type="entry name" value="DEATH domain"/>
    <property type="match status" value="3"/>
</dbReference>
<dbReference type="Pfam" id="PF05729">
    <property type="entry name" value="NACHT"/>
    <property type="match status" value="1"/>
</dbReference>
<evidence type="ECO:0000256" key="3">
    <source>
        <dbReference type="SAM" id="MobiDB-lite"/>
    </source>
</evidence>
<organism evidence="6 7">
    <name type="scientific">Patiria miniata</name>
    <name type="common">Bat star</name>
    <name type="synonym">Asterina miniata</name>
    <dbReference type="NCBI Taxonomy" id="46514"/>
    <lineage>
        <taxon>Eukaryota</taxon>
        <taxon>Metazoa</taxon>
        <taxon>Echinodermata</taxon>
        <taxon>Eleutherozoa</taxon>
        <taxon>Asterozoa</taxon>
        <taxon>Asteroidea</taxon>
        <taxon>Valvatacea</taxon>
        <taxon>Valvatida</taxon>
        <taxon>Asterinidae</taxon>
        <taxon>Patiria</taxon>
    </lineage>
</organism>
<proteinExistence type="predicted"/>
<reference evidence="6" key="1">
    <citation type="submission" date="2022-11" db="UniProtKB">
        <authorList>
            <consortium name="EnsemblMetazoa"/>
        </authorList>
    </citation>
    <scope>IDENTIFICATION</scope>
</reference>
<evidence type="ECO:0000313" key="6">
    <source>
        <dbReference type="EnsemblMetazoa" id="XP_038068429.1"/>
    </source>
</evidence>
<dbReference type="PROSITE" id="PS50017">
    <property type="entry name" value="DEATH_DOMAIN"/>
    <property type="match status" value="3"/>
</dbReference>
<sequence>MGAKKRASVRKGDIQDGAGPSRPKRATPAESCIKDKTLSIVARKLGREWVTLAVEELGFTMTEVGTIEANHPKDTTRRGLDMLTKWKQAQLIGFEQQIITLRTALENIGRADILRESCINDKTLSIVARKLGCEWVTLAVEELDFTMTEVETIETNRPKDIIRQGLDMLTKWKHAQPTGFEQQISTLRTALKNIGRADILLAFPTVAIQTNAIWTKTARAAGHWDGARHQVSAVLESFDGVLDQVNSGSVIFVVRIMSREGLDRLWRMYNTGELAKKLTEILSTDERTIRSTIQESNYNQACGFFDELEKTQRQEYPTLPIETDASWNGTETAGATAHPRMDTADSCDWEGQDYTRHQVSAVLESCDGVLEQGNPGSETFVVRIMSREGLDRLWRMYTTGELAKKLTEILSTDERTIQSTIPESNYNQACRFFDDLEKFQRKDEEDSIGMMDEEHKELGESSPAATASSSDPAEHSVERSAETNERLHTTTDGEDSSSMMEVEHKQLRRSSPATTSYSSDPAEHSEARWTNREEILHTITDEEDSSSMMEVEHKQLGESSTSMTASSSDRDELAEERLAEKMKRLHTTTEPCLDEKSLFRVAMMLACEWVTLAVEELDFTITEVETIETNHPKDTMRQGLDMLTKWKQAQSTSVEQQITKLCTALKSIGRADIAGFLHGPDHLKICQQLLFSFYEEHTGFIQEIVTSSRSLALGVNEFNIDLNLLQSGQQTTREDVKMYGKTTILNRPKTEQLDTWEDMYDEKKVGEKMVLLSGGAGFGKSTLCVTIANTWKKRKESKVAKLRKGSKVAKLRKVSKVAKLRKGSNVAKFELLFLLKLSQFKTSCVIDEIFDQLLQRTDKLTKSDVKKVISDNEDKVAFLMDGLDEIPSHILQSTEGVYTINDLLTNKVLIKSCVLVTTRPDMVDDVIQGFQGYARVETKGFTVDNRDKFIKAHFPDNIASGEDLISWLKSHHSLQELSLSPIIACMLCVLWPNRPDPSLPLPDKLTTVYTEFAEVLVERRFNSLSDADKQQVMNKILKGSGQVAIDGLLDGERLHFSPEEFSRDESVLKDGCQMGILQRETVSSRVTSVEVVTFLHKSHLEYCAAHYLISLLNSDEQSFRRYIDKIIALGVSKVEYVLRFCCGLSKQAAALILSRVGHGDDNVARLCLFESGSKRLASKLWPPSRISCYGQQDLVALHYYLTESGIKLNWTTFRIECNSCADLRVLGDIFRCCKSDIRSMTIDCVLRDQSNEMLRLLVETLQAADRALLNKKLLGIEVGIRDGENVDANRLAECISHLPNQLWTVHVSYISHDDTCALADALKGCKLHGLHVSRVNMHSHVARLGPLVTPSLRTLELSFCGLDDTDVEGVVSLLPNGHGLTGIFLDKNAFSLKAVKTLAGHFRALSNLTCLVFGVFDDDVEQVLEQYLPQLKHNSEKSMEGNFVCNSYQKVQQLKQNLGGADLSEGIYIHYTMSERWREELELLEETFGSLDERLLGQMELILTVFVLSVVDIEWLAGCMSHRYTHVERLSLRVFSLSPSYVTGLLNALTEGCNLSRLEVFGTNMHGHVRDLASLVTPSLERMTLKDCGLDDDDMTGLTRILSAAQYLVSLDVSRNSFSLRAVKALTIYLQGFQYLHDLELGNNDLDCNLVKRVVKENLPNVKIPVM</sequence>
<keyword evidence="2" id="KW-0067">ATP-binding</keyword>
<evidence type="ECO:0000256" key="2">
    <source>
        <dbReference type="ARBA" id="ARBA00022840"/>
    </source>
</evidence>
<dbReference type="InterPro" id="IPR000488">
    <property type="entry name" value="Death_dom"/>
</dbReference>
<name>A0A914AY32_PATMI</name>
<dbReference type="PANTHER" id="PTHR46312:SF2">
    <property type="entry name" value="NUCLEOTIDE-BINDING OLIGOMERIZATION DOMAIN-CONTAINING PROTEIN 2-LIKE"/>
    <property type="match status" value="1"/>
</dbReference>
<accession>A0A914AY32</accession>
<dbReference type="PROSITE" id="PS50837">
    <property type="entry name" value="NACHT"/>
    <property type="match status" value="1"/>
</dbReference>
<dbReference type="Gene3D" id="3.40.50.300">
    <property type="entry name" value="P-loop containing nucleotide triphosphate hydrolases"/>
    <property type="match status" value="1"/>
</dbReference>
<feature type="domain" description="Death" evidence="4">
    <location>
        <begin position="614"/>
        <end position="681"/>
    </location>
</feature>
<feature type="region of interest" description="Disordered" evidence="3">
    <location>
        <begin position="454"/>
        <end position="532"/>
    </location>
</feature>
<feature type="region of interest" description="Disordered" evidence="3">
    <location>
        <begin position="1"/>
        <end position="29"/>
    </location>
</feature>
<dbReference type="OrthoDB" id="428577at2759"/>
<dbReference type="InterPro" id="IPR027417">
    <property type="entry name" value="P-loop_NTPase"/>
</dbReference>
<dbReference type="Proteomes" id="UP000887568">
    <property type="component" value="Unplaced"/>
</dbReference>
<dbReference type="EnsemblMetazoa" id="XM_038212501.1">
    <property type="protein sequence ID" value="XP_038068429.1"/>
    <property type="gene ID" value="LOC119737869"/>
</dbReference>
<feature type="compositionally biased region" description="Basic and acidic residues" evidence="3">
    <location>
        <begin position="521"/>
        <end position="532"/>
    </location>
</feature>
<feature type="domain" description="NACHT" evidence="5">
    <location>
        <begin position="768"/>
        <end position="921"/>
    </location>
</feature>
<feature type="domain" description="Death" evidence="4">
    <location>
        <begin position="120"/>
        <end position="207"/>
    </location>
</feature>
<dbReference type="SUPFAM" id="SSF52540">
    <property type="entry name" value="P-loop containing nucleoside triphosphate hydrolases"/>
    <property type="match status" value="1"/>
</dbReference>